<protein>
    <submittedName>
        <fullName evidence="3">Putative o-succinylbenzoate--CoA ligase</fullName>
        <ecNumber evidence="3">6.2.1.26</ecNumber>
    </submittedName>
</protein>
<dbReference type="Gene3D" id="3.40.50.12780">
    <property type="entry name" value="N-terminal domain of ligase-like"/>
    <property type="match status" value="1"/>
</dbReference>
<dbReference type="PANTHER" id="PTHR43767">
    <property type="entry name" value="LONG-CHAIN-FATTY-ACID--COA LIGASE"/>
    <property type="match status" value="1"/>
</dbReference>
<dbReference type="GO" id="GO:0008756">
    <property type="term" value="F:o-succinylbenzoate-CoA ligase activity"/>
    <property type="evidence" value="ECO:0007669"/>
    <property type="project" value="UniProtKB-EC"/>
</dbReference>
<dbReference type="SUPFAM" id="SSF56801">
    <property type="entry name" value="Acetyl-CoA synthetase-like"/>
    <property type="match status" value="1"/>
</dbReference>
<dbReference type="InterPro" id="IPR042099">
    <property type="entry name" value="ANL_N_sf"/>
</dbReference>
<keyword evidence="3" id="KW-0436">Ligase</keyword>
<dbReference type="PANTHER" id="PTHR43767:SF1">
    <property type="entry name" value="NONRIBOSOMAL PEPTIDE SYNTHASE PES1 (EUROFUNG)-RELATED"/>
    <property type="match status" value="1"/>
</dbReference>
<dbReference type="EMBL" id="LO017727">
    <property type="protein sequence ID" value="CRH06916.1"/>
    <property type="molecule type" value="Genomic_DNA"/>
</dbReference>
<dbReference type="InterPro" id="IPR050237">
    <property type="entry name" value="ATP-dep_AMP-bd_enzyme"/>
</dbReference>
<name>A0A1S7LMF1_MAGMO</name>
<gene>
    <name evidence="3" type="ORF">MAGMO_2766</name>
</gene>
<reference evidence="3" key="1">
    <citation type="submission" date="2015-04" db="EMBL/GenBank/DDBJ databases">
        <authorList>
            <person name="Syromyatnikov M.Y."/>
            <person name="Popov V.N."/>
        </authorList>
    </citation>
    <scope>NUCLEOTIDE SEQUENCE</scope>
    <source>
        <strain evidence="3">MO-1</strain>
    </source>
</reference>
<accession>A0A1S7LMF1</accession>
<feature type="domain" description="AMP-binding enzyme C-terminal" evidence="2">
    <location>
        <begin position="411"/>
        <end position="483"/>
    </location>
</feature>
<sequence>MPTRCEQFTTFAQLWQQLPQRFAPAQPLLIHSAPAELVRVESAHTRVAACRHQLDQWGVRPTTHVVIHDAFHPAYLYWVWAIWLQGAVVVPLDPTLPQQRLQRLLGQLKPALILSDKLESATPWPIEPMALPSPAAPPAERPDTPCQPEQLAAILFTSGTTGEPKGICLSHRAMLNSGAAMADGFAWQRGDRLLNLMAFHGMSGLRNPAIAALLAGVTIVLPDPDPNRLLFSGLNLCREQQVTLLATTPALIDRMGQLLPRLSADTLQSLRMVLSCAAPLQRRTAEQLEAQGGLKVREYYGLTESGGICARTPLEAPLPPQDVVGRAWRAELEIRDAQGNRLEVDQMGTLWIRSSQLFSGYLHPGSAVPKQNGWLDTGDLASIDAAGWVTLHGRRDSQFKSSSGEIVIPAEVERMIQAQPGVEQAAVCRYREPHGEERLAAFIVPTAQAAADPHWLSALKQQLSSQLEQSKQPARLIPCPTLPAPGESEINCAQLVERHLHGGG</sequence>
<dbReference type="CDD" id="cd04433">
    <property type="entry name" value="AFD_class_I"/>
    <property type="match status" value="1"/>
</dbReference>
<dbReference type="Gene3D" id="3.30.300.30">
    <property type="match status" value="1"/>
</dbReference>
<proteinExistence type="predicted"/>
<dbReference type="InterPro" id="IPR025110">
    <property type="entry name" value="AMP-bd_C"/>
</dbReference>
<organism evidence="3">
    <name type="scientific">Magnetococcus massalia (strain MO-1)</name>
    <dbReference type="NCBI Taxonomy" id="451514"/>
    <lineage>
        <taxon>Bacteria</taxon>
        <taxon>Pseudomonadati</taxon>
        <taxon>Pseudomonadota</taxon>
        <taxon>Magnetococcia</taxon>
        <taxon>Magnetococcales</taxon>
        <taxon>Magnetococcaceae</taxon>
        <taxon>Magnetococcus</taxon>
    </lineage>
</organism>
<dbReference type="InterPro" id="IPR000873">
    <property type="entry name" value="AMP-dep_synth/lig_dom"/>
</dbReference>
<evidence type="ECO:0000259" key="1">
    <source>
        <dbReference type="Pfam" id="PF00501"/>
    </source>
</evidence>
<evidence type="ECO:0000313" key="3">
    <source>
        <dbReference type="EMBL" id="CRH06916.1"/>
    </source>
</evidence>
<dbReference type="InterPro" id="IPR045851">
    <property type="entry name" value="AMP-bd_C_sf"/>
</dbReference>
<feature type="domain" description="AMP-dependent synthetase/ligase" evidence="1">
    <location>
        <begin position="44"/>
        <end position="362"/>
    </location>
</feature>
<dbReference type="InterPro" id="IPR020845">
    <property type="entry name" value="AMP-binding_CS"/>
</dbReference>
<dbReference type="Pfam" id="PF13193">
    <property type="entry name" value="AMP-binding_C"/>
    <property type="match status" value="1"/>
</dbReference>
<dbReference type="AlphaFoldDB" id="A0A1S7LMF1"/>
<dbReference type="EC" id="6.2.1.26" evidence="3"/>
<dbReference type="Pfam" id="PF00501">
    <property type="entry name" value="AMP-binding"/>
    <property type="match status" value="1"/>
</dbReference>
<evidence type="ECO:0000259" key="2">
    <source>
        <dbReference type="Pfam" id="PF13193"/>
    </source>
</evidence>
<dbReference type="PROSITE" id="PS00455">
    <property type="entry name" value="AMP_BINDING"/>
    <property type="match status" value="1"/>
</dbReference>